<reference evidence="2 3" key="1">
    <citation type="submission" date="2013-05" db="EMBL/GenBank/DDBJ databases">
        <title>Draft genome sequence of Rubidibacter lacunae KORDI 51-2.</title>
        <authorList>
            <person name="Choi D.H."/>
            <person name="Noh J.H."/>
            <person name="Kwon K.-K."/>
            <person name="Lee J.-H."/>
            <person name="Ryu J.-Y."/>
        </authorList>
    </citation>
    <scope>NUCLEOTIDE SEQUENCE [LARGE SCALE GENOMIC DNA]</scope>
    <source>
        <strain evidence="2 3">KORDI 51-2</strain>
    </source>
</reference>
<keyword evidence="1" id="KW-0472">Membrane</keyword>
<proteinExistence type="predicted"/>
<evidence type="ECO:0000313" key="3">
    <source>
        <dbReference type="Proteomes" id="UP000016960"/>
    </source>
</evidence>
<keyword evidence="1" id="KW-0812">Transmembrane</keyword>
<dbReference type="EMBL" id="ASSJ01000051">
    <property type="protein sequence ID" value="ERN41250.1"/>
    <property type="molecule type" value="Genomic_DNA"/>
</dbReference>
<dbReference type="Proteomes" id="UP000016960">
    <property type="component" value="Unassembled WGS sequence"/>
</dbReference>
<evidence type="ECO:0000313" key="2">
    <source>
        <dbReference type="EMBL" id="ERN41250.1"/>
    </source>
</evidence>
<protein>
    <submittedName>
        <fullName evidence="2">Uncharacterized protein</fullName>
    </submittedName>
</protein>
<keyword evidence="3" id="KW-1185">Reference proteome</keyword>
<organism evidence="2 3">
    <name type="scientific">Rubidibacter lacunae KORDI 51-2</name>
    <dbReference type="NCBI Taxonomy" id="582515"/>
    <lineage>
        <taxon>Bacteria</taxon>
        <taxon>Bacillati</taxon>
        <taxon>Cyanobacteriota</taxon>
        <taxon>Cyanophyceae</taxon>
        <taxon>Oscillatoriophycideae</taxon>
        <taxon>Chroococcales</taxon>
        <taxon>Aphanothecaceae</taxon>
        <taxon>Rubidibacter</taxon>
    </lineage>
</organism>
<dbReference type="AlphaFoldDB" id="U5DNG6"/>
<accession>U5DNG6</accession>
<dbReference type="InParanoid" id="U5DNG6"/>
<sequence>MLKTRRLSARSLLVVATMAVGLVLWRWRYGVLVGVGSAIALACGWLS</sequence>
<feature type="transmembrane region" description="Helical" evidence="1">
    <location>
        <begin position="7"/>
        <end position="23"/>
    </location>
</feature>
<keyword evidence="1" id="KW-1133">Transmembrane helix</keyword>
<dbReference type="RefSeq" id="WP_022607189.1">
    <property type="nucleotide sequence ID" value="NZ_ASSJ01000051.1"/>
</dbReference>
<name>U5DNG6_9CHRO</name>
<comment type="caution">
    <text evidence="2">The sequence shown here is derived from an EMBL/GenBank/DDBJ whole genome shotgun (WGS) entry which is preliminary data.</text>
</comment>
<evidence type="ECO:0000256" key="1">
    <source>
        <dbReference type="SAM" id="Phobius"/>
    </source>
</evidence>
<gene>
    <name evidence="2" type="ORF">KR51_00021380</name>
</gene>
<feature type="transmembrane region" description="Helical" evidence="1">
    <location>
        <begin position="29"/>
        <end position="46"/>
    </location>
</feature>